<dbReference type="SMART" id="SM00966">
    <property type="entry name" value="SpoVT_AbrB"/>
    <property type="match status" value="1"/>
</dbReference>
<organism evidence="3 4">
    <name type="scientific">Paracoccus chinensis</name>
    <dbReference type="NCBI Taxonomy" id="525640"/>
    <lineage>
        <taxon>Bacteria</taxon>
        <taxon>Pseudomonadati</taxon>
        <taxon>Pseudomonadota</taxon>
        <taxon>Alphaproteobacteria</taxon>
        <taxon>Rhodobacterales</taxon>
        <taxon>Paracoccaceae</taxon>
        <taxon>Paracoccus</taxon>
    </lineage>
</organism>
<dbReference type="PROSITE" id="PS51740">
    <property type="entry name" value="SPOVT_ABRB"/>
    <property type="match status" value="1"/>
</dbReference>
<protein>
    <submittedName>
        <fullName evidence="3">Looped-hinge helix DNA binding domain-containing protein, AbrB family</fullName>
    </submittedName>
</protein>
<dbReference type="Gene3D" id="2.10.260.10">
    <property type="match status" value="1"/>
</dbReference>
<accession>A0A1G9L142</accession>
<evidence type="ECO:0000313" key="4">
    <source>
        <dbReference type="Proteomes" id="UP000199555"/>
    </source>
</evidence>
<keyword evidence="4" id="KW-1185">Reference proteome</keyword>
<dbReference type="EMBL" id="FNGE01000013">
    <property type="protein sequence ID" value="SDL55672.1"/>
    <property type="molecule type" value="Genomic_DNA"/>
</dbReference>
<dbReference type="SUPFAM" id="SSF89447">
    <property type="entry name" value="AbrB/MazE/MraZ-like"/>
    <property type="match status" value="1"/>
</dbReference>
<sequence length="79" mass="8595">MRITIKGQVTIPQTIRDAAGFHPGTEVDFVLGDDGLVRVIPSDQLRAERTQALDRAITRLRGSADTGMTTDEIMALTRG</sequence>
<evidence type="ECO:0000256" key="1">
    <source>
        <dbReference type="PROSITE-ProRule" id="PRU01076"/>
    </source>
</evidence>
<dbReference type="Proteomes" id="UP000199555">
    <property type="component" value="Unassembled WGS sequence"/>
</dbReference>
<dbReference type="NCBIfam" id="TIGR01439">
    <property type="entry name" value="lp_hng_hel_AbrB"/>
    <property type="match status" value="1"/>
</dbReference>
<proteinExistence type="predicted"/>
<dbReference type="InterPro" id="IPR037914">
    <property type="entry name" value="SpoVT-AbrB_sf"/>
</dbReference>
<evidence type="ECO:0000259" key="2">
    <source>
        <dbReference type="PROSITE" id="PS51740"/>
    </source>
</evidence>
<dbReference type="GO" id="GO:0003677">
    <property type="term" value="F:DNA binding"/>
    <property type="evidence" value="ECO:0007669"/>
    <property type="project" value="UniProtKB-UniRule"/>
</dbReference>
<dbReference type="OrthoDB" id="9809003at2"/>
<keyword evidence="1" id="KW-0238">DNA-binding</keyword>
<feature type="domain" description="SpoVT-AbrB" evidence="2">
    <location>
        <begin position="1"/>
        <end position="44"/>
    </location>
</feature>
<evidence type="ECO:0000313" key="3">
    <source>
        <dbReference type="EMBL" id="SDL55672.1"/>
    </source>
</evidence>
<dbReference type="Pfam" id="PF04014">
    <property type="entry name" value="MazE_antitoxin"/>
    <property type="match status" value="1"/>
</dbReference>
<dbReference type="RefSeq" id="WP_090756764.1">
    <property type="nucleotide sequence ID" value="NZ_FNGE01000013.1"/>
</dbReference>
<dbReference type="InterPro" id="IPR007159">
    <property type="entry name" value="SpoVT-AbrB_dom"/>
</dbReference>
<gene>
    <name evidence="3" type="ORF">SAMN04487971_1137</name>
</gene>
<reference evidence="4" key="1">
    <citation type="submission" date="2016-10" db="EMBL/GenBank/DDBJ databases">
        <authorList>
            <person name="Varghese N."/>
            <person name="Submissions S."/>
        </authorList>
    </citation>
    <scope>NUCLEOTIDE SEQUENCE [LARGE SCALE GENOMIC DNA]</scope>
    <source>
        <strain evidence="4">CGMCC 1.7655</strain>
    </source>
</reference>
<dbReference type="STRING" id="525640.SAMN04487971_1137"/>
<dbReference type="AlphaFoldDB" id="A0A1G9L142"/>
<name>A0A1G9L142_9RHOB</name>